<dbReference type="GO" id="GO:0003824">
    <property type="term" value="F:catalytic activity"/>
    <property type="evidence" value="ECO:0007669"/>
    <property type="project" value="InterPro"/>
</dbReference>
<feature type="domain" description="Condensation" evidence="1">
    <location>
        <begin position="12"/>
        <end position="112"/>
    </location>
</feature>
<dbReference type="SUPFAM" id="SSF52777">
    <property type="entry name" value="CoA-dependent acyltransferases"/>
    <property type="match status" value="1"/>
</dbReference>
<protein>
    <submittedName>
        <fullName evidence="2">Nonribosomal peptide synthetase (C)</fullName>
    </submittedName>
</protein>
<dbReference type="Gene3D" id="3.30.559.10">
    <property type="entry name" value="Chloramphenicol acetyltransferase-like domain"/>
    <property type="match status" value="1"/>
</dbReference>
<dbReference type="Pfam" id="PF00668">
    <property type="entry name" value="Condensation"/>
    <property type="match status" value="1"/>
</dbReference>
<dbReference type="GO" id="GO:0008610">
    <property type="term" value="P:lipid biosynthetic process"/>
    <property type="evidence" value="ECO:0007669"/>
    <property type="project" value="UniProtKB-ARBA"/>
</dbReference>
<sequence>MSLSVLSKTNQNNTPVSFGQQKWLQSQCSTLACVPLQIHFSGVLNTNFLFRSFNKIVCRHEILRTNFKKVKEEYIQIVRPSADLVIPVLDLSDLSTNERETEFQNVISIETQKNSI</sequence>
<reference evidence="2" key="1">
    <citation type="journal article" date="2011" name="PLoS ONE">
        <title>Variation in tropical reef symbiont metagenomes defined by secondary metabolism.</title>
        <authorList>
            <person name="Donia M.S."/>
            <person name="Fricke W.F."/>
            <person name="Ravel J."/>
            <person name="Schmidt E.W."/>
        </authorList>
    </citation>
    <scope>NUCLEOTIDE SEQUENCE</scope>
</reference>
<accession>G0XS83</accession>
<evidence type="ECO:0000259" key="1">
    <source>
        <dbReference type="Pfam" id="PF00668"/>
    </source>
</evidence>
<name>G0XS83_PRODI</name>
<organism evidence="2">
    <name type="scientific">Prochloron didemni P3-Solomon</name>
    <dbReference type="NCBI Taxonomy" id="910458"/>
    <lineage>
        <taxon>Bacteria</taxon>
        <taxon>Bacillati</taxon>
        <taxon>Cyanobacteriota</taxon>
        <taxon>Cyanophyceae</taxon>
        <taxon>Oscillatoriophycideae</taxon>
        <taxon>Chroococcales</taxon>
        <taxon>Prochloraceae</taxon>
        <taxon>Prochloron</taxon>
    </lineage>
</organism>
<gene>
    <name evidence="2" type="primary">nkdO</name>
</gene>
<dbReference type="InterPro" id="IPR023213">
    <property type="entry name" value="CAT-like_dom_sf"/>
</dbReference>
<evidence type="ECO:0000313" key="2">
    <source>
        <dbReference type="EMBL" id="AEH57251.1"/>
    </source>
</evidence>
<dbReference type="InterPro" id="IPR001242">
    <property type="entry name" value="Condensation_dom"/>
</dbReference>
<dbReference type="EMBL" id="HQ407375">
    <property type="protein sequence ID" value="AEH57251.1"/>
    <property type="molecule type" value="Genomic_DNA"/>
</dbReference>
<proteinExistence type="predicted"/>
<dbReference type="AlphaFoldDB" id="G0XS83"/>